<feature type="domain" description="C2H2-type" evidence="4">
    <location>
        <begin position="1243"/>
        <end position="1263"/>
    </location>
</feature>
<evidence type="ECO:0000256" key="2">
    <source>
        <dbReference type="ARBA" id="ARBA00022737"/>
    </source>
</evidence>
<dbReference type="InterPro" id="IPR056823">
    <property type="entry name" value="TEN-like_YD-shell"/>
</dbReference>
<name>A0AAP4D7Y7_9ENTR</name>
<dbReference type="InterPro" id="IPR031325">
    <property type="entry name" value="RHS_repeat"/>
</dbReference>
<keyword evidence="6" id="KW-1185">Reference proteome</keyword>
<sequence>MSGKPAARQGDMTAIGGPIVQGSLGVMIGAPTGVACSVCPGGVVSGSPVNPLLGAKVLPGETDLALPGPLSFVLSRTYSSYRTRTPAPEGIFGPGWKAPSDIRLQLRDNELILNDNGGRSIHFDPLLPGEVAFSRTESFWLARGGVLNLNAVHPLHRLWQALPEDVRLSPNIYLATNSLQGPWWLLGWAERVPSVDEVLPAPLPPYRVLTGLVDNFGRTLTFHRAPSGEFAGSITGVTDGAGRRFRLGLTSTATGVRLSEVWLAHDPEYPDNLPAAPLARYDYSPRGELSAAYDRSGTQVRQFTYDDRHPGRMVAHQYTGRPQTTYRYDATGQVTEQHNPDGLSYRYQYEKHHTVITDSLNRREVLHTEGEGGLKRVVKKEFTDGSITQSEFDNAGRLVAQTDAAGRRTEYRLSPGSGLLAATVTPDGRLTEFYYNSQRQLTATVYPDGLESRQEYDDLGRLTADTSRQGDVTRYAYDDPHSEYPTASEDPTGSKKQMTWSRYGQLLSYTDCSGYETRYEYDRFGQLTAVHREEGLSQYRAYDARGRLVSQTDATGRQTRYEYNVAGDLTAVISPDGQRSETGFDTRGNIVLAAQGTLTRRMAYDVAGRVTTLINENGSHTEFAYDALDRLTQETGFDGRIRRYRYNASGQLVHSEDESLTTVWQYDDAGRLLSRMVDGEPAEQWCYEERGWLTCISHLSEGHRVTVSYDYSPEGRLTAERQTVHCPETDTLLWQHVTRHDYRSGMASRLTPDQLPPVEWLTYGSGYLAGMKLGDTPLIEYTRDRLHRETQRRFGGYELATMYTPGGKLQSHHLNIPQLSRDYTWNADGQLTHIRGPHDQRDYGYENGRLLSTHIQSAHHDLSQQTPTDPAGNRTAAQETLPDVWRDNRITQDAEHFYHYDVHGSLTEKDERRIHRDGSITHHYGYDNQHRLTHYQKRQSGHLLTESRYAYDPLGRRICKQVWHGRVYDGIWYLPTAPAESVWYGWDGDRLTTTQTDTTRIQTIYQPGTFAPLIRIETATGELTKAIRRTLAEKLQQDAGVDFVPELVAMLDNLECELQTGQLSDHSHQWLAQCGLTPEQMKNQMEPEYTPARKIHLYHCDHRGLPLALINEDGSLAWSGEFDEWGNLLHEENPESLQQLIRLPGQQYDAETGLYYNRHRYYDPQQGRYITQDPIGFMGGVNFYSYPLNPLTGMDPLGLFAIPLPPMPVPGMLNSCNDLNDKAAKGLTKWLNKTFGGTEEEKCPPCSPPVGEKFNIDVHYESHEGRGLEDGSHGCEVLTGSPIHWHYDENHQNPKTCDCHPKKHVFGGCGTP</sequence>
<gene>
    <name evidence="5" type="ORF">QQF32_09400</name>
</gene>
<organism evidence="5 6">
    <name type="scientific">Lelliottia wanjuensis</name>
    <dbReference type="NCBI Taxonomy" id="3050585"/>
    <lineage>
        <taxon>Bacteria</taxon>
        <taxon>Pseudomonadati</taxon>
        <taxon>Pseudomonadota</taxon>
        <taxon>Gammaproteobacteria</taxon>
        <taxon>Enterobacterales</taxon>
        <taxon>Enterobacteriaceae</taxon>
        <taxon>Lelliottia</taxon>
    </lineage>
</organism>
<dbReference type="NCBIfam" id="TIGR01643">
    <property type="entry name" value="YD_repeat_2x"/>
    <property type="match status" value="8"/>
</dbReference>
<dbReference type="InterPro" id="IPR045351">
    <property type="entry name" value="DUF6531"/>
</dbReference>
<reference evidence="5 6" key="1">
    <citation type="submission" date="2023-06" db="EMBL/GenBank/DDBJ databases">
        <title>Identification and characterization of antibiotic-resistant Gram-negative bacteria.</title>
        <authorList>
            <person name="Cho G.-S."/>
            <person name="Lee J."/>
            <person name="Tai E."/>
            <person name="Jeong S."/>
            <person name="Kim I."/>
            <person name="Kim B.-E."/>
            <person name="Jeong M.-I."/>
            <person name="Oh K.-K."/>
            <person name="Franz C.M.A.P."/>
        </authorList>
    </citation>
    <scope>NUCLEOTIDE SEQUENCE [LARGE SCALE GENOMIC DNA]</scope>
    <source>
        <strain evidence="5 6">V106_12</strain>
    </source>
</reference>
<dbReference type="InterPro" id="IPR006530">
    <property type="entry name" value="YD"/>
</dbReference>
<evidence type="ECO:0000313" key="6">
    <source>
        <dbReference type="Proteomes" id="UP001223214"/>
    </source>
</evidence>
<dbReference type="Pfam" id="PF05593">
    <property type="entry name" value="RHS_repeat"/>
    <property type="match status" value="4"/>
</dbReference>
<proteinExistence type="inferred from homology"/>
<dbReference type="PANTHER" id="PTHR32305:SF15">
    <property type="entry name" value="PROTEIN RHSA-RELATED"/>
    <property type="match status" value="1"/>
</dbReference>
<dbReference type="Proteomes" id="UP001223214">
    <property type="component" value="Unassembled WGS sequence"/>
</dbReference>
<dbReference type="InterPro" id="IPR050708">
    <property type="entry name" value="T6SS_VgrG/RHS"/>
</dbReference>
<protein>
    <submittedName>
        <fullName evidence="5">RHS repeat-associated core domain-containing protein</fullName>
    </submittedName>
</protein>
<feature type="region of interest" description="Disordered" evidence="3">
    <location>
        <begin position="475"/>
        <end position="496"/>
    </location>
</feature>
<keyword evidence="2" id="KW-0677">Repeat</keyword>
<dbReference type="Gene3D" id="2.180.10.10">
    <property type="entry name" value="RHS repeat-associated core"/>
    <property type="match status" value="2"/>
</dbReference>
<dbReference type="PROSITE" id="PS00028">
    <property type="entry name" value="ZINC_FINGER_C2H2_1"/>
    <property type="match status" value="1"/>
</dbReference>
<evidence type="ECO:0000313" key="5">
    <source>
        <dbReference type="EMBL" id="MDK9363403.1"/>
    </source>
</evidence>
<dbReference type="NCBIfam" id="TIGR03696">
    <property type="entry name" value="Rhs_assc_core"/>
    <property type="match status" value="1"/>
</dbReference>
<evidence type="ECO:0000256" key="1">
    <source>
        <dbReference type="ARBA" id="ARBA00009455"/>
    </source>
</evidence>
<dbReference type="PRINTS" id="PR00394">
    <property type="entry name" value="RHSPROTEIN"/>
</dbReference>
<dbReference type="PANTHER" id="PTHR32305">
    <property type="match status" value="1"/>
</dbReference>
<dbReference type="Pfam" id="PF20148">
    <property type="entry name" value="DUF6531"/>
    <property type="match status" value="1"/>
</dbReference>
<comment type="caution">
    <text evidence="5">The sequence shown here is derived from an EMBL/GenBank/DDBJ whole genome shotgun (WGS) entry which is preliminary data.</text>
</comment>
<accession>A0AAP4D7Y7</accession>
<dbReference type="InterPro" id="IPR001826">
    <property type="entry name" value="RHS"/>
</dbReference>
<dbReference type="InterPro" id="IPR013087">
    <property type="entry name" value="Znf_C2H2_type"/>
</dbReference>
<comment type="similarity">
    <text evidence="1">Belongs to the RHS family.</text>
</comment>
<evidence type="ECO:0000256" key="3">
    <source>
        <dbReference type="SAM" id="MobiDB-lite"/>
    </source>
</evidence>
<dbReference type="Pfam" id="PF25023">
    <property type="entry name" value="TEN_YD-shell"/>
    <property type="match status" value="1"/>
</dbReference>
<evidence type="ECO:0000259" key="4">
    <source>
        <dbReference type="PROSITE" id="PS00028"/>
    </source>
</evidence>
<dbReference type="InterPro" id="IPR022385">
    <property type="entry name" value="Rhs_assc_core"/>
</dbReference>
<dbReference type="RefSeq" id="WP_285149448.1">
    <property type="nucleotide sequence ID" value="NZ_JASSOM010000048.1"/>
</dbReference>
<dbReference type="Pfam" id="PF03527">
    <property type="entry name" value="RHS"/>
    <property type="match status" value="1"/>
</dbReference>
<dbReference type="EMBL" id="JASSOM010000048">
    <property type="protein sequence ID" value="MDK9363403.1"/>
    <property type="molecule type" value="Genomic_DNA"/>
</dbReference>